<dbReference type="EMBL" id="FORC01000001">
    <property type="protein sequence ID" value="SFI23717.1"/>
    <property type="molecule type" value="Genomic_DNA"/>
</dbReference>
<accession>A0A1I3GJU3</accession>
<gene>
    <name evidence="1" type="ORF">SAMN05216602_0149</name>
</gene>
<evidence type="ECO:0000313" key="2">
    <source>
        <dbReference type="Proteomes" id="UP000183018"/>
    </source>
</evidence>
<sequence length="144" mass="15587">MMVAEFIQLLQSVKRAASSNFSGVGLIVCDPEILLPVFPMRPSVLVPGGHGALEQILKISTFECELHDGFHLLSRDLVLFAAAQYFSPPIDLSLNVDVEGKFGGRYFAALFGSTIPGVECTGIVTHTAGVAVFKLGKRIYYENP</sequence>
<proteinExistence type="predicted"/>
<organism evidence="1 2">
    <name type="scientific">Phytopseudomonas argentinensis</name>
    <dbReference type="NCBI Taxonomy" id="289370"/>
    <lineage>
        <taxon>Bacteria</taxon>
        <taxon>Pseudomonadati</taxon>
        <taxon>Pseudomonadota</taxon>
        <taxon>Gammaproteobacteria</taxon>
        <taxon>Pseudomonadales</taxon>
        <taxon>Pseudomonadaceae</taxon>
        <taxon>Phytopseudomonas</taxon>
    </lineage>
</organism>
<dbReference type="AlphaFoldDB" id="A0A1I3GJU3"/>
<reference evidence="2" key="1">
    <citation type="submission" date="2016-10" db="EMBL/GenBank/DDBJ databases">
        <authorList>
            <person name="Varghese N."/>
            <person name="Submissions S."/>
        </authorList>
    </citation>
    <scope>NUCLEOTIDE SEQUENCE [LARGE SCALE GENOMIC DNA]</scope>
    <source>
        <strain evidence="2">LMG 22563</strain>
    </source>
</reference>
<dbReference type="Proteomes" id="UP000183018">
    <property type="component" value="Unassembled WGS sequence"/>
</dbReference>
<keyword evidence="2" id="KW-1185">Reference proteome</keyword>
<evidence type="ECO:0000313" key="1">
    <source>
        <dbReference type="EMBL" id="SFI23717.1"/>
    </source>
</evidence>
<dbReference type="OrthoDB" id="1348882at2"/>
<dbReference type="RefSeq" id="WP_139225361.1">
    <property type="nucleotide sequence ID" value="NZ_FORC01000001.1"/>
</dbReference>
<name>A0A1I3GJU3_9GAMM</name>
<protein>
    <submittedName>
        <fullName evidence="1">Uncharacterized protein</fullName>
    </submittedName>
</protein>